<evidence type="ECO:0000256" key="5">
    <source>
        <dbReference type="ARBA" id="ARBA00023163"/>
    </source>
</evidence>
<proteinExistence type="inferred from homology"/>
<dbReference type="EMBL" id="AP018694">
    <property type="protein sequence ID" value="BBE15911.1"/>
    <property type="molecule type" value="Genomic_DNA"/>
</dbReference>
<comment type="similarity">
    <text evidence="1">Belongs to the sigma-70 factor family. ECF subfamily.</text>
</comment>
<evidence type="ECO:0000256" key="3">
    <source>
        <dbReference type="ARBA" id="ARBA00023082"/>
    </source>
</evidence>
<dbReference type="Pfam" id="PF04542">
    <property type="entry name" value="Sigma70_r2"/>
    <property type="match status" value="1"/>
</dbReference>
<keyword evidence="2" id="KW-0805">Transcription regulation</keyword>
<gene>
    <name evidence="8" type="ORF">AQPE_0047</name>
</gene>
<keyword evidence="5" id="KW-0804">Transcription</keyword>
<dbReference type="PANTHER" id="PTHR43133:SF8">
    <property type="entry name" value="RNA POLYMERASE SIGMA FACTOR HI_1459-RELATED"/>
    <property type="match status" value="1"/>
</dbReference>
<organism evidence="8 9">
    <name type="scientific">Aquipluma nitroreducens</name>
    <dbReference type="NCBI Taxonomy" id="2010828"/>
    <lineage>
        <taxon>Bacteria</taxon>
        <taxon>Pseudomonadati</taxon>
        <taxon>Bacteroidota</taxon>
        <taxon>Bacteroidia</taxon>
        <taxon>Marinilabiliales</taxon>
        <taxon>Prolixibacteraceae</taxon>
        <taxon>Aquipluma</taxon>
    </lineage>
</organism>
<dbReference type="AlphaFoldDB" id="A0A5K7S2N2"/>
<dbReference type="RefSeq" id="WP_318349028.1">
    <property type="nucleotide sequence ID" value="NZ_AP018694.1"/>
</dbReference>
<dbReference type="PANTHER" id="PTHR43133">
    <property type="entry name" value="RNA POLYMERASE ECF-TYPE SIGMA FACTO"/>
    <property type="match status" value="1"/>
</dbReference>
<dbReference type="Gene3D" id="1.10.10.10">
    <property type="entry name" value="Winged helix-like DNA-binding domain superfamily/Winged helix DNA-binding domain"/>
    <property type="match status" value="1"/>
</dbReference>
<dbReference type="SUPFAM" id="SSF88946">
    <property type="entry name" value="Sigma2 domain of RNA polymerase sigma factors"/>
    <property type="match status" value="1"/>
</dbReference>
<keyword evidence="9" id="KW-1185">Reference proteome</keyword>
<name>A0A5K7S2N2_9BACT</name>
<dbReference type="Gene3D" id="1.10.1740.10">
    <property type="match status" value="1"/>
</dbReference>
<keyword evidence="3" id="KW-0731">Sigma factor</keyword>
<dbReference type="GO" id="GO:0003677">
    <property type="term" value="F:DNA binding"/>
    <property type="evidence" value="ECO:0007669"/>
    <property type="project" value="UniProtKB-KW"/>
</dbReference>
<evidence type="ECO:0000256" key="2">
    <source>
        <dbReference type="ARBA" id="ARBA00023015"/>
    </source>
</evidence>
<dbReference type="GO" id="GO:0006352">
    <property type="term" value="P:DNA-templated transcription initiation"/>
    <property type="evidence" value="ECO:0007669"/>
    <property type="project" value="InterPro"/>
</dbReference>
<feature type="domain" description="RNA polymerase sigma-70 region 2" evidence="6">
    <location>
        <begin position="24"/>
        <end position="90"/>
    </location>
</feature>
<dbReference type="Proteomes" id="UP001193389">
    <property type="component" value="Chromosome"/>
</dbReference>
<evidence type="ECO:0000259" key="6">
    <source>
        <dbReference type="Pfam" id="PF04542"/>
    </source>
</evidence>
<accession>A0A5K7S2N2</accession>
<dbReference type="NCBIfam" id="TIGR02937">
    <property type="entry name" value="sigma70-ECF"/>
    <property type="match status" value="1"/>
</dbReference>
<dbReference type="InterPro" id="IPR013324">
    <property type="entry name" value="RNA_pol_sigma_r3/r4-like"/>
</dbReference>
<dbReference type="InterPro" id="IPR007627">
    <property type="entry name" value="RNA_pol_sigma70_r2"/>
</dbReference>
<dbReference type="SUPFAM" id="SSF88659">
    <property type="entry name" value="Sigma3 and sigma4 domains of RNA polymerase sigma factors"/>
    <property type="match status" value="1"/>
</dbReference>
<evidence type="ECO:0000313" key="8">
    <source>
        <dbReference type="EMBL" id="BBE15911.1"/>
    </source>
</evidence>
<dbReference type="InterPro" id="IPR013249">
    <property type="entry name" value="RNA_pol_sigma70_r4_t2"/>
</dbReference>
<reference evidence="8" key="1">
    <citation type="journal article" date="2020" name="Int. J. Syst. Evol. Microbiol.">
        <title>Aquipluma nitroreducens gen. nov. sp. nov., a novel facultatively anaerobic bacterium isolated from a freshwater lake.</title>
        <authorList>
            <person name="Watanabe M."/>
            <person name="Kojima H."/>
            <person name="Fukui M."/>
        </authorList>
    </citation>
    <scope>NUCLEOTIDE SEQUENCE</scope>
    <source>
        <strain evidence="8">MeG22</strain>
    </source>
</reference>
<evidence type="ECO:0000256" key="4">
    <source>
        <dbReference type="ARBA" id="ARBA00023125"/>
    </source>
</evidence>
<protein>
    <submittedName>
        <fullName evidence="8">RNA polymerase ECF-type sigma factor</fullName>
    </submittedName>
</protein>
<dbReference type="InterPro" id="IPR039425">
    <property type="entry name" value="RNA_pol_sigma-70-like"/>
</dbReference>
<dbReference type="KEGG" id="anf:AQPE_0047"/>
<dbReference type="CDD" id="cd06171">
    <property type="entry name" value="Sigma70_r4"/>
    <property type="match status" value="1"/>
</dbReference>
<evidence type="ECO:0000259" key="7">
    <source>
        <dbReference type="Pfam" id="PF08281"/>
    </source>
</evidence>
<dbReference type="InterPro" id="IPR014284">
    <property type="entry name" value="RNA_pol_sigma-70_dom"/>
</dbReference>
<dbReference type="InterPro" id="IPR036388">
    <property type="entry name" value="WH-like_DNA-bd_sf"/>
</dbReference>
<dbReference type="GO" id="GO:0016987">
    <property type="term" value="F:sigma factor activity"/>
    <property type="evidence" value="ECO:0007669"/>
    <property type="project" value="UniProtKB-KW"/>
</dbReference>
<dbReference type="InterPro" id="IPR013325">
    <property type="entry name" value="RNA_pol_sigma_r2"/>
</dbReference>
<evidence type="ECO:0000313" key="9">
    <source>
        <dbReference type="Proteomes" id="UP001193389"/>
    </source>
</evidence>
<feature type="domain" description="RNA polymerase sigma factor 70 region 4 type 2" evidence="7">
    <location>
        <begin position="125"/>
        <end position="175"/>
    </location>
</feature>
<evidence type="ECO:0000256" key="1">
    <source>
        <dbReference type="ARBA" id="ARBA00010641"/>
    </source>
</evidence>
<dbReference type="Pfam" id="PF08281">
    <property type="entry name" value="Sigma70_r4_2"/>
    <property type="match status" value="1"/>
</dbReference>
<sequence>MNKTDDIYYIEAVRKGNVQAFSFLVEKYQKLVYTLALKLLKKPEEAEEMAQDTFIKAFQKLDSYEGKSKFSTWLYSITYNACISELRKRRIEFKSLDDRQISDQDEQKMHDYYRETRKEDQEKYLNLALAKLPEDDQVLVTLYYYESQSMDEISQITGLTVSNIKVKIHRARKRMYILLHEMLKEEVYSLM</sequence>
<keyword evidence="4" id="KW-0238">DNA-binding</keyword>